<dbReference type="EMBL" id="FPBD01000013">
    <property type="protein sequence ID" value="SFU16707.1"/>
    <property type="molecule type" value="Genomic_DNA"/>
</dbReference>
<evidence type="ECO:0000259" key="1">
    <source>
        <dbReference type="Pfam" id="PF19078"/>
    </source>
</evidence>
<gene>
    <name evidence="2" type="ORF">SAMN05444141_1135</name>
</gene>
<sequence>MGVVCTAARGLLIIILSGISLWSVTGAGWAQSTDFNNPTELESCIFEGKQTSTNGLSGNVYYYFCVPDPTSDVVLAAVSDFNSGTAKIAFALAYRDTLHQTLEALKFNSNGRTFDLITWYRGNSDFNRVNFRRGFDTSNDVLQDWYEDSPGRVARFNDANGVCTTTDANLLPADHCLIWSDRGDQTEYRRYNILNPPVMGLRGSELRGNISFSIEKFDNSGQFQLTVTDIEVTSSRDNTRPSVTLSGAPSVVRNTSPFTVTADFSEDVSGFVASDVSASNASVGVVSGGPEDYTFTVTPNGRGDVTLRIPENRAQDSAGNQNTASNEVTVRFDNTRPSVTLSGAPSVVRNTSPFTVTADFSEDVSGFVASDVSASNASVGVVSGGPEDYTFTVTPNGRGDVTLRIPENRAQDSAGNQNTASNEVTVRFDNTRPSVTLSGAPSVVRNTSPFTVTADFSEDVSGFVASDVSASNASVGVVSGGPEDYTFTVTPNGRGDVTLRIPENRAQDSAGNQNTASNEVTVRFDNTRPSVTLSGAPSVVRNTNPFTVTADFSEDVSGFVASDVSASNASVGVVSGGPEDYTLTVTPDGRGDVTLRIPENRAQDSAGNQNTASNEVTVLTIEEISGIRIEGQVFEDNGLGSGVAHDGLLNGNEKGLASYNVSIASTSNLADPLSATTTDSEGNWSIELPDTAIREFLQIKISPASGGSWRAISEIVADGVVDVSNENTADRKIVFRAPSKGTFKGFRFGEVRNPTFQDNQSVSLLAGNQAQLSHRYHANTSGSVAFGIENEKQTPPSSFEYHLLADADCDQLADRSQQGLNVEVEVGDEVCVIVLVRSGSSTPVQSRLTYDVTARTSFEGTEQSDLRKNTDQIVLQSTVLKLLKSGSACNKSGEDCNGGIATVSPGAIIEYEIQFANPSEEQATDLKIFDRVPDFTELFSQVQCPSSLPSGIGCEVTRPGTGDNKKGYVGPLQWTFSGNFQPGAEGAVKFRVRVQ</sequence>
<organism evidence="2 3">
    <name type="scientific">Pseudovibrio denitrificans</name>
    <dbReference type="NCBI Taxonomy" id="258256"/>
    <lineage>
        <taxon>Bacteria</taxon>
        <taxon>Pseudomonadati</taxon>
        <taxon>Pseudomonadota</taxon>
        <taxon>Alphaproteobacteria</taxon>
        <taxon>Hyphomicrobiales</taxon>
        <taxon>Stappiaceae</taxon>
        <taxon>Pseudovibrio</taxon>
    </lineage>
</organism>
<reference evidence="3" key="1">
    <citation type="submission" date="2016-10" db="EMBL/GenBank/DDBJ databases">
        <authorList>
            <person name="Varghese N."/>
            <person name="Submissions S."/>
        </authorList>
    </citation>
    <scope>NUCLEOTIDE SEQUENCE [LARGE SCALE GENOMIC DNA]</scope>
    <source>
        <strain evidence="3">DSM 17465</strain>
    </source>
</reference>
<dbReference type="PANTHER" id="PTHR34677:SF3">
    <property type="entry name" value="BACTERIAL IG-LIKE DOMAIN-CONTAINING PROTEIN"/>
    <property type="match status" value="1"/>
</dbReference>
<feature type="domain" description="Bacterial Ig-like" evidence="1">
    <location>
        <begin position="525"/>
        <end position="617"/>
    </location>
</feature>
<protein>
    <recommendedName>
        <fullName evidence="1">Bacterial Ig-like domain-containing protein</fullName>
    </recommendedName>
</protein>
<dbReference type="RefSeq" id="WP_143111123.1">
    <property type="nucleotide sequence ID" value="NZ_FPBD01000013.1"/>
</dbReference>
<feature type="domain" description="Bacterial Ig-like" evidence="1">
    <location>
        <begin position="333"/>
        <end position="426"/>
    </location>
</feature>
<feature type="domain" description="Bacterial Ig-like" evidence="1">
    <location>
        <begin position="237"/>
        <end position="330"/>
    </location>
</feature>
<name>A0A1I7DYE0_9HYPH</name>
<evidence type="ECO:0000313" key="3">
    <source>
        <dbReference type="Proteomes" id="UP000183371"/>
    </source>
</evidence>
<proteinExistence type="predicted"/>
<evidence type="ECO:0000313" key="2">
    <source>
        <dbReference type="EMBL" id="SFU16707.1"/>
    </source>
</evidence>
<feature type="domain" description="Bacterial Ig-like" evidence="1">
    <location>
        <begin position="429"/>
        <end position="522"/>
    </location>
</feature>
<accession>A0A1I7DYE0</accession>
<dbReference type="InterPro" id="IPR044048">
    <property type="entry name" value="Big_12"/>
</dbReference>
<keyword evidence="3" id="KW-1185">Reference proteome</keyword>
<dbReference type="AlphaFoldDB" id="A0A1I7DYE0"/>
<dbReference type="Pfam" id="PF19078">
    <property type="entry name" value="Big_12"/>
    <property type="match status" value="4"/>
</dbReference>
<dbReference type="Proteomes" id="UP000183371">
    <property type="component" value="Unassembled WGS sequence"/>
</dbReference>
<dbReference type="PANTHER" id="PTHR34677">
    <property type="match status" value="1"/>
</dbReference>